<feature type="modified residue" description="4-aspartylphosphate" evidence="1">
    <location>
        <position position="20"/>
    </location>
</feature>
<name>A0ABX2Q5U0_9BACT</name>
<evidence type="ECO:0000259" key="2">
    <source>
        <dbReference type="PROSITE" id="PS50110"/>
    </source>
</evidence>
<accession>A0ABX2Q5U0</accession>
<dbReference type="EMBL" id="JABKAV010000021">
    <property type="protein sequence ID" value="NVO85079.1"/>
    <property type="molecule type" value="Genomic_DNA"/>
</dbReference>
<evidence type="ECO:0000313" key="3">
    <source>
        <dbReference type="EMBL" id="NVO85079.1"/>
    </source>
</evidence>
<feature type="domain" description="Response regulatory" evidence="2">
    <location>
        <begin position="1"/>
        <end position="56"/>
    </location>
</feature>
<keyword evidence="1" id="KW-0597">Phosphoprotein</keyword>
<sequence>MSEAADFLHQHPTPNLILLDIELLDGNVFQLFGQVAVSSPIISVTAYDSFLVQALE</sequence>
<dbReference type="SUPFAM" id="SSF52172">
    <property type="entry name" value="CheY-like"/>
    <property type="match status" value="1"/>
</dbReference>
<evidence type="ECO:0000256" key="1">
    <source>
        <dbReference type="PROSITE-ProRule" id="PRU00169"/>
    </source>
</evidence>
<dbReference type="Proteomes" id="UP000626554">
    <property type="component" value="Unassembled WGS sequence"/>
</dbReference>
<reference evidence="3 4" key="1">
    <citation type="submission" date="2020-05" db="EMBL/GenBank/DDBJ databases">
        <title>Hymenobacter terrestris sp. nov. and Hymenobacter lapidiphilus sp. nov., isolated from regoliths in Antarctica.</title>
        <authorList>
            <person name="Sedlacek I."/>
            <person name="Pantucek R."/>
            <person name="Zeman M."/>
            <person name="Holochova P."/>
            <person name="Kralova S."/>
            <person name="Stankova E."/>
            <person name="Sedo O."/>
            <person name="Micenkova L."/>
            <person name="Svec P."/>
            <person name="Gupta V."/>
            <person name="Sood U."/>
            <person name="Korpole U.S."/>
            <person name="Lal R."/>
        </authorList>
    </citation>
    <scope>NUCLEOTIDE SEQUENCE [LARGE SCALE GENOMIC DNA]</scope>
    <source>
        <strain evidence="3 4">P5252</strain>
    </source>
</reference>
<dbReference type="RefSeq" id="WP_176899750.1">
    <property type="nucleotide sequence ID" value="NZ_JABKAV010000021.1"/>
</dbReference>
<protein>
    <recommendedName>
        <fullName evidence="2">Response regulatory domain-containing protein</fullName>
    </recommendedName>
</protein>
<dbReference type="InterPro" id="IPR001789">
    <property type="entry name" value="Sig_transdc_resp-reg_receiver"/>
</dbReference>
<comment type="caution">
    <text evidence="3">The sequence shown here is derived from an EMBL/GenBank/DDBJ whole genome shotgun (WGS) entry which is preliminary data.</text>
</comment>
<dbReference type="InterPro" id="IPR011006">
    <property type="entry name" value="CheY-like_superfamily"/>
</dbReference>
<proteinExistence type="predicted"/>
<evidence type="ECO:0000313" key="4">
    <source>
        <dbReference type="Proteomes" id="UP000626554"/>
    </source>
</evidence>
<gene>
    <name evidence="3" type="ORF">HW556_09315</name>
</gene>
<dbReference type="PROSITE" id="PS50110">
    <property type="entry name" value="RESPONSE_REGULATORY"/>
    <property type="match status" value="1"/>
</dbReference>
<organism evidence="3 4">
    <name type="scientific">Hymenobacter terrestris</name>
    <dbReference type="NCBI Taxonomy" id="2748310"/>
    <lineage>
        <taxon>Bacteria</taxon>
        <taxon>Pseudomonadati</taxon>
        <taxon>Bacteroidota</taxon>
        <taxon>Cytophagia</taxon>
        <taxon>Cytophagales</taxon>
        <taxon>Hymenobacteraceae</taxon>
        <taxon>Hymenobacter</taxon>
    </lineage>
</organism>
<keyword evidence="4" id="KW-1185">Reference proteome</keyword>